<evidence type="ECO:0000313" key="2">
    <source>
        <dbReference type="EMBL" id="CAK8685244.1"/>
    </source>
</evidence>
<evidence type="ECO:0000313" key="3">
    <source>
        <dbReference type="Proteomes" id="UP001642483"/>
    </source>
</evidence>
<proteinExistence type="predicted"/>
<feature type="compositionally biased region" description="Polar residues" evidence="1">
    <location>
        <begin position="170"/>
        <end position="179"/>
    </location>
</feature>
<dbReference type="EMBL" id="CAWYQH010000099">
    <property type="protein sequence ID" value="CAK8685244.1"/>
    <property type="molecule type" value="Genomic_DNA"/>
</dbReference>
<feature type="region of interest" description="Disordered" evidence="1">
    <location>
        <begin position="170"/>
        <end position="193"/>
    </location>
</feature>
<feature type="region of interest" description="Disordered" evidence="1">
    <location>
        <begin position="1"/>
        <end position="77"/>
    </location>
</feature>
<feature type="region of interest" description="Disordered" evidence="1">
    <location>
        <begin position="603"/>
        <end position="644"/>
    </location>
</feature>
<reference evidence="2 3" key="1">
    <citation type="submission" date="2024-02" db="EMBL/GenBank/DDBJ databases">
        <authorList>
            <person name="Daric V."/>
            <person name="Darras S."/>
        </authorList>
    </citation>
    <scope>NUCLEOTIDE SEQUENCE [LARGE SCALE GENOMIC DNA]</scope>
</reference>
<keyword evidence="3" id="KW-1185">Reference proteome</keyword>
<comment type="caution">
    <text evidence="2">The sequence shown here is derived from an EMBL/GenBank/DDBJ whole genome shotgun (WGS) entry which is preliminary data.</text>
</comment>
<feature type="compositionally biased region" description="Low complexity" evidence="1">
    <location>
        <begin position="20"/>
        <end position="30"/>
    </location>
</feature>
<name>A0ABP0G3M2_CLALP</name>
<feature type="region of interest" description="Disordered" evidence="1">
    <location>
        <begin position="309"/>
        <end position="394"/>
    </location>
</feature>
<feature type="compositionally biased region" description="Basic and acidic residues" evidence="1">
    <location>
        <begin position="607"/>
        <end position="618"/>
    </location>
</feature>
<feature type="compositionally biased region" description="Polar residues" evidence="1">
    <location>
        <begin position="117"/>
        <end position="131"/>
    </location>
</feature>
<feature type="compositionally biased region" description="Polar residues" evidence="1">
    <location>
        <begin position="350"/>
        <end position="371"/>
    </location>
</feature>
<organism evidence="2 3">
    <name type="scientific">Clavelina lepadiformis</name>
    <name type="common">Light-bulb sea squirt</name>
    <name type="synonym">Ascidia lepadiformis</name>
    <dbReference type="NCBI Taxonomy" id="159417"/>
    <lineage>
        <taxon>Eukaryota</taxon>
        <taxon>Metazoa</taxon>
        <taxon>Chordata</taxon>
        <taxon>Tunicata</taxon>
        <taxon>Ascidiacea</taxon>
        <taxon>Aplousobranchia</taxon>
        <taxon>Clavelinidae</taxon>
        <taxon>Clavelina</taxon>
    </lineage>
</organism>
<feature type="compositionally biased region" description="Low complexity" evidence="1">
    <location>
        <begin position="384"/>
        <end position="394"/>
    </location>
</feature>
<feature type="compositionally biased region" description="Polar residues" evidence="1">
    <location>
        <begin position="99"/>
        <end position="108"/>
    </location>
</feature>
<feature type="region of interest" description="Disordered" evidence="1">
    <location>
        <begin position="94"/>
        <end position="141"/>
    </location>
</feature>
<evidence type="ECO:0000256" key="1">
    <source>
        <dbReference type="SAM" id="MobiDB-lite"/>
    </source>
</evidence>
<protein>
    <submittedName>
        <fullName evidence="2">Uncharacterized protein</fullName>
    </submittedName>
</protein>
<accession>A0ABP0G3M2</accession>
<sequence>MRQVVRSFLGPKKEEDFEENTTTNNKENSTFPTRCRSFESSARQTKKLFRQTHLPERSQSCLDKRSSTLQHLKPRHTEEWDVSSLQDYRIDSFSGAGRTVSSPAQSRTFKNELPTKLNRSANTFEISSQENPSKKHSSGNGWKTFQKQAQTRLSNQLNAYENENLISSAENTSSHQTTLPERLNEQPCSLKQRSASSLNLSNFGRNQHDFGKQLPRTHSLSATDCPQLPSRRISHASNASERLMSCMDTLEHLSKRLESVTKVSKEIDHFREVNDQLTAMHISPLTEKDSQPRHISRSEWNEEQYNFQEFPQNHPLPPQETCFDNLSTDSGLEYESPSRRNYANRSSRSKPLQHTTKSASQFDDSKQNFTGEQHIKQHSHIRSDSMSSGYSSGSSGTHGYFQQYEVAPHQPYISRGNYNVNTLSGNRNSMPMYGHKNEVEDIYGYGSFGYASSSVYDEDLNEVNGWFYLPSSAHNQVQLYPEEYPTHGEYSAQHGIYATQNTSYPAYHQGHNPHFATDQLSHWQHGERYGPLSDRFLDPSAGMSPLAAAISNNYAESTSSISSIGSKPDRGKYGSFRCRNGMVTAVVPPNGYNRRRKTVRFSQTVKQRVETESSEMKDSTSNIKGYSAESPYDVPSSQPAYDGSEENLIDAEGSLCEQPIYEFPSGHIESSCMCSDCILARGSCQLQSTKNLMYY</sequence>
<dbReference type="Proteomes" id="UP001642483">
    <property type="component" value="Unassembled WGS sequence"/>
</dbReference>
<gene>
    <name evidence="2" type="ORF">CVLEPA_LOCUS16384</name>
</gene>